<sequence length="73" mass="8333">MMEELARYRCIGDDGTRVAVVEYRYVHLARSSTGTRRHLGATKLTLETGEPVRYIDEACFEVIDSGELIRRIS</sequence>
<protein>
    <submittedName>
        <fullName evidence="1">Uncharacterized protein</fullName>
    </submittedName>
</protein>
<organism evidence="1 2">
    <name type="scientific">Sphingomonas colocasiae</name>
    <dbReference type="NCBI Taxonomy" id="1848973"/>
    <lineage>
        <taxon>Bacteria</taxon>
        <taxon>Pseudomonadati</taxon>
        <taxon>Pseudomonadota</taxon>
        <taxon>Alphaproteobacteria</taxon>
        <taxon>Sphingomonadales</taxon>
        <taxon>Sphingomonadaceae</taxon>
        <taxon>Sphingomonas</taxon>
    </lineage>
</organism>
<evidence type="ECO:0000313" key="2">
    <source>
        <dbReference type="Proteomes" id="UP000706039"/>
    </source>
</evidence>
<name>A0ABS7PP84_9SPHN</name>
<reference evidence="1 2" key="1">
    <citation type="submission" date="2021-08" db="EMBL/GenBank/DDBJ databases">
        <authorList>
            <person name="Tuo L."/>
        </authorList>
    </citation>
    <scope>NUCLEOTIDE SEQUENCE [LARGE SCALE GENOMIC DNA]</scope>
    <source>
        <strain evidence="1 2">JCM 31229</strain>
    </source>
</reference>
<keyword evidence="2" id="KW-1185">Reference proteome</keyword>
<evidence type="ECO:0000313" key="1">
    <source>
        <dbReference type="EMBL" id="MBY8822814.1"/>
    </source>
</evidence>
<proteinExistence type="predicted"/>
<accession>A0ABS7PP84</accession>
<comment type="caution">
    <text evidence="1">The sequence shown here is derived from an EMBL/GenBank/DDBJ whole genome shotgun (WGS) entry which is preliminary data.</text>
</comment>
<dbReference type="RefSeq" id="WP_222989866.1">
    <property type="nucleotide sequence ID" value="NZ_JAINVV010000004.1"/>
</dbReference>
<dbReference type="Proteomes" id="UP000706039">
    <property type="component" value="Unassembled WGS sequence"/>
</dbReference>
<gene>
    <name evidence="1" type="ORF">K7G82_10955</name>
</gene>
<dbReference type="EMBL" id="JAINVV010000004">
    <property type="protein sequence ID" value="MBY8822814.1"/>
    <property type="molecule type" value="Genomic_DNA"/>
</dbReference>